<comment type="caution">
    <text evidence="2">The sequence shown here is derived from an EMBL/GenBank/DDBJ whole genome shotgun (WGS) entry which is preliminary data.</text>
</comment>
<reference evidence="3" key="1">
    <citation type="submission" date="2023-07" db="EMBL/GenBank/DDBJ databases">
        <title>Draft genome sequence of Agarivorans aestuarii strain ZMCS4, a CAZymes producing bacteria isolated from the marine brown algae Clodostephus spongiosus.</title>
        <authorList>
            <person name="Lorente B."/>
            <person name="Cabral C."/>
            <person name="Frias J."/>
            <person name="Faria J."/>
            <person name="Toubarro D."/>
        </authorList>
    </citation>
    <scope>NUCLEOTIDE SEQUENCE [LARGE SCALE GENOMIC DNA]</scope>
    <source>
        <strain evidence="3">ZMCS4</strain>
    </source>
</reference>
<dbReference type="EMBL" id="JAYDYW010000012">
    <property type="protein sequence ID" value="MEE1675366.1"/>
    <property type="molecule type" value="Genomic_DNA"/>
</dbReference>
<feature type="domain" description="Polysaccharide pyruvyl transferase" evidence="1">
    <location>
        <begin position="72"/>
        <end position="179"/>
    </location>
</feature>
<evidence type="ECO:0000313" key="2">
    <source>
        <dbReference type="EMBL" id="MEE1675366.1"/>
    </source>
</evidence>
<keyword evidence="2" id="KW-0808">Transferase</keyword>
<accession>A0ABU7G7J1</accession>
<keyword evidence="3" id="KW-1185">Reference proteome</keyword>
<name>A0ABU7G7J1_9ALTE</name>
<dbReference type="GO" id="GO:0016740">
    <property type="term" value="F:transferase activity"/>
    <property type="evidence" value="ECO:0007669"/>
    <property type="project" value="UniProtKB-KW"/>
</dbReference>
<organism evidence="2 3">
    <name type="scientific">Agarivorans aestuarii</name>
    <dbReference type="NCBI Taxonomy" id="1563703"/>
    <lineage>
        <taxon>Bacteria</taxon>
        <taxon>Pseudomonadati</taxon>
        <taxon>Pseudomonadota</taxon>
        <taxon>Gammaproteobacteria</taxon>
        <taxon>Alteromonadales</taxon>
        <taxon>Alteromonadaceae</taxon>
        <taxon>Agarivorans</taxon>
    </lineage>
</organism>
<proteinExistence type="predicted"/>
<protein>
    <submittedName>
        <fullName evidence="2">Polysaccharide pyruvyl transferase family protein</fullName>
    </submittedName>
</protein>
<reference evidence="2 3" key="2">
    <citation type="submission" date="2023-12" db="EMBL/GenBank/DDBJ databases">
        <authorList>
            <consortium name="Cladostephus spongiosus"/>
            <person name="Lorente B."/>
            <person name="Cabral C."/>
            <person name="Frias J."/>
            <person name="Faria J."/>
            <person name="Toubarro D."/>
        </authorList>
    </citation>
    <scope>NUCLEOTIDE SEQUENCE [LARGE SCALE GENOMIC DNA]</scope>
    <source>
        <strain evidence="2 3">ZMCS4</strain>
    </source>
</reference>
<evidence type="ECO:0000313" key="3">
    <source>
        <dbReference type="Proteomes" id="UP001310248"/>
    </source>
</evidence>
<evidence type="ECO:0000259" key="1">
    <source>
        <dbReference type="Pfam" id="PF04230"/>
    </source>
</evidence>
<dbReference type="Pfam" id="PF04230">
    <property type="entry name" value="PS_pyruv_trans"/>
    <property type="match status" value="1"/>
</dbReference>
<gene>
    <name evidence="2" type="ORF">SNR37_000691</name>
</gene>
<dbReference type="RefSeq" id="WP_329776290.1">
    <property type="nucleotide sequence ID" value="NZ_JAYDYW010000012.1"/>
</dbReference>
<dbReference type="InterPro" id="IPR007345">
    <property type="entry name" value="Polysacch_pyruvyl_Trfase"/>
</dbReference>
<sequence>MELFYYKDEVGNFGDDLNPWLWPKLLPDFFNDDSSELLVGIGTLLNHRLPSDKTLHIVGSGVGYGQLPTVTEQWKVHAVRGPYSAKALNLDPSTVVTDSALLLRNVMEPTHKENGDIGFMPHYLSCRSADWENIAEACGFRFISPEWSVDKVFAEMAQCRLMLTEAMHGAIVADALRLPWKAVILGDHVNQVKWQDWLSTVEMQYQPDSVPNYFYSADTSPVNTIKDEVKRQLQNAGFGKNWYKPKPRNSSAKVRSEVCSQLSAIANSAQGELSGETIQNQLILRLNQSLDALQA</sequence>
<dbReference type="Proteomes" id="UP001310248">
    <property type="component" value="Unassembled WGS sequence"/>
</dbReference>